<dbReference type="Pfam" id="PF18052">
    <property type="entry name" value="Rx_N"/>
    <property type="match status" value="1"/>
</dbReference>
<dbReference type="GO" id="GO:0000166">
    <property type="term" value="F:nucleotide binding"/>
    <property type="evidence" value="ECO:0007669"/>
    <property type="project" value="UniProtKB-KW"/>
</dbReference>
<protein>
    <recommendedName>
        <fullName evidence="6">Disease resistance N-terminal domain-containing protein</fullName>
    </recommendedName>
</protein>
<dbReference type="InterPro" id="IPR038005">
    <property type="entry name" value="RX-like_CC"/>
</dbReference>
<name>R7W946_AEGTA</name>
<keyword evidence="3" id="KW-0677">Repeat</keyword>
<comment type="similarity">
    <text evidence="1">Belongs to the disease resistance NB-LRR family.</text>
</comment>
<evidence type="ECO:0000259" key="6">
    <source>
        <dbReference type="Pfam" id="PF18052"/>
    </source>
</evidence>
<evidence type="ECO:0000256" key="2">
    <source>
        <dbReference type="ARBA" id="ARBA00022614"/>
    </source>
</evidence>
<organism evidence="7">
    <name type="scientific">Aegilops tauschii</name>
    <name type="common">Tausch's goatgrass</name>
    <name type="synonym">Aegilops squarrosa</name>
    <dbReference type="NCBI Taxonomy" id="37682"/>
    <lineage>
        <taxon>Eukaryota</taxon>
        <taxon>Viridiplantae</taxon>
        <taxon>Streptophyta</taxon>
        <taxon>Embryophyta</taxon>
        <taxon>Tracheophyta</taxon>
        <taxon>Spermatophyta</taxon>
        <taxon>Magnoliopsida</taxon>
        <taxon>Liliopsida</taxon>
        <taxon>Poales</taxon>
        <taxon>Poaceae</taxon>
        <taxon>BOP clade</taxon>
        <taxon>Pooideae</taxon>
        <taxon>Triticodae</taxon>
        <taxon>Triticeae</taxon>
        <taxon>Triticinae</taxon>
        <taxon>Aegilops</taxon>
    </lineage>
</organism>
<dbReference type="AlphaFoldDB" id="R7W946"/>
<sequence length="214" mass="24241">MGLNLGLGNRWLIKLCIECECAFKLIHACMAWRVVSGLILKLGYALLSEVVKLAGSLFGVEGYALKGLFCKIRHVKGELESIQAFLHAAESFWDTDETTAAFVGQIRTLSFNVDDVVDEFTYELVEDGRGILILKAIRRVRQIKIWYRLAGRLRDTKADLRSAAERRGRYDLKGIQRDTRLLGRNGSDWSCLIYTSFEAQDDPVGIEEQSNFLM</sequence>
<evidence type="ECO:0000313" key="7">
    <source>
        <dbReference type="EnsemblPlants" id="EMT17978"/>
    </source>
</evidence>
<evidence type="ECO:0000256" key="4">
    <source>
        <dbReference type="ARBA" id="ARBA00022741"/>
    </source>
</evidence>
<evidence type="ECO:0000256" key="1">
    <source>
        <dbReference type="ARBA" id="ARBA00008894"/>
    </source>
</evidence>
<feature type="domain" description="Disease resistance N-terminal" evidence="6">
    <location>
        <begin position="35"/>
        <end position="126"/>
    </location>
</feature>
<reference evidence="7" key="1">
    <citation type="submission" date="2015-06" db="UniProtKB">
        <authorList>
            <consortium name="EnsemblPlants"/>
        </authorList>
    </citation>
    <scope>IDENTIFICATION</scope>
</reference>
<keyword evidence="4" id="KW-0547">Nucleotide-binding</keyword>
<accession>R7W946</accession>
<dbReference type="Gene3D" id="1.20.5.4130">
    <property type="match status" value="1"/>
</dbReference>
<evidence type="ECO:0000256" key="3">
    <source>
        <dbReference type="ARBA" id="ARBA00022737"/>
    </source>
</evidence>
<dbReference type="InterPro" id="IPR041118">
    <property type="entry name" value="Rx_N"/>
</dbReference>
<dbReference type="PANTHER" id="PTHR19338">
    <property type="entry name" value="TRANSLOCASE OF INNER MITOCHONDRIAL MEMBRANE 13 HOMOLOG"/>
    <property type="match status" value="1"/>
</dbReference>
<keyword evidence="5" id="KW-0611">Plant defense</keyword>
<proteinExistence type="inferred from homology"/>
<dbReference type="CDD" id="cd14798">
    <property type="entry name" value="RX-CC_like"/>
    <property type="match status" value="1"/>
</dbReference>
<dbReference type="GO" id="GO:0006952">
    <property type="term" value="P:defense response"/>
    <property type="evidence" value="ECO:0007669"/>
    <property type="project" value="UniProtKB-KW"/>
</dbReference>
<keyword evidence="2" id="KW-0433">Leucine-rich repeat</keyword>
<dbReference type="PANTHER" id="PTHR19338:SF59">
    <property type="entry name" value="OS10G0162832 PROTEIN"/>
    <property type="match status" value="1"/>
</dbReference>
<dbReference type="EnsemblPlants" id="EMT17978">
    <property type="protein sequence ID" value="EMT17978"/>
    <property type="gene ID" value="F775_00787"/>
</dbReference>
<evidence type="ECO:0000256" key="5">
    <source>
        <dbReference type="ARBA" id="ARBA00022821"/>
    </source>
</evidence>